<evidence type="ECO:0000313" key="19">
    <source>
        <dbReference type="Proteomes" id="UP001297272"/>
    </source>
</evidence>
<comment type="function">
    <text evidence="12">Cytochrome bo(3) ubiquinol terminal oxidase is the component of the aerobic respiratory chain of E.coli that predominates when cells are grown at high aeration. Has proton pump activity across the membrane in addition to electron transfer, pumping 2 protons/electron.</text>
</comment>
<evidence type="ECO:0000256" key="6">
    <source>
        <dbReference type="ARBA" id="ARBA00022475"/>
    </source>
</evidence>
<evidence type="ECO:0000256" key="8">
    <source>
        <dbReference type="ARBA" id="ARBA00022982"/>
    </source>
</evidence>
<evidence type="ECO:0000256" key="2">
    <source>
        <dbReference type="ARBA" id="ARBA00008079"/>
    </source>
</evidence>
<feature type="transmembrane region" description="Helical" evidence="17">
    <location>
        <begin position="17"/>
        <end position="37"/>
    </location>
</feature>
<comment type="similarity">
    <text evidence="2">Belongs to the cytochrome c oxidase bacterial subunit 4 family.</text>
</comment>
<gene>
    <name evidence="18" type="primary">cyoD</name>
    <name evidence="18" type="ORF">JYU29_03140</name>
</gene>
<accession>A0ABS5RRJ5</accession>
<evidence type="ECO:0000256" key="17">
    <source>
        <dbReference type="SAM" id="Phobius"/>
    </source>
</evidence>
<evidence type="ECO:0000256" key="5">
    <source>
        <dbReference type="ARBA" id="ARBA00022448"/>
    </source>
</evidence>
<dbReference type="InterPro" id="IPR050968">
    <property type="entry name" value="Cytochrome_c_oxidase_bac_sub4"/>
</dbReference>
<dbReference type="PANTHER" id="PTHR36835:SF1">
    <property type="entry name" value="CYTOCHROME BO(3) UBIQUINOL OXIDASE SUBUNIT 4"/>
    <property type="match status" value="1"/>
</dbReference>
<feature type="transmembrane region" description="Helical" evidence="17">
    <location>
        <begin position="76"/>
        <end position="97"/>
    </location>
</feature>
<keyword evidence="9 17" id="KW-1133">Transmembrane helix</keyword>
<dbReference type="Proteomes" id="UP001297272">
    <property type="component" value="Unassembled WGS sequence"/>
</dbReference>
<name>A0ABS5RRJ5_9HYPH</name>
<evidence type="ECO:0000256" key="12">
    <source>
        <dbReference type="ARBA" id="ARBA00025694"/>
    </source>
</evidence>
<protein>
    <recommendedName>
        <fullName evidence="4">Cytochrome bo(3) ubiquinol oxidase subunit 4</fullName>
    </recommendedName>
    <alternativeName>
        <fullName evidence="16">Cytochrome o ubiquinol oxidase subunit 4</fullName>
    </alternativeName>
    <alternativeName>
        <fullName evidence="13">Oxidase bo(3) subunit 4</fullName>
    </alternativeName>
    <alternativeName>
        <fullName evidence="14">Ubiquinol oxidase polypeptide IV</fullName>
    </alternativeName>
    <alternativeName>
        <fullName evidence="15">Ubiquinol oxidase subunit 4</fullName>
    </alternativeName>
</protein>
<sequence>MSAEVEEQEKKRELRSYIVGFVLAISLTALAFLVVAADLQTSTAYVVIGIAALAQVVVHFRFFLHISWQRSTRDDLQLILFTTLIIILMAGGTIWILNNLHHRMM</sequence>
<dbReference type="Pfam" id="PF03626">
    <property type="entry name" value="COX4_pro"/>
    <property type="match status" value="1"/>
</dbReference>
<evidence type="ECO:0000256" key="1">
    <source>
        <dbReference type="ARBA" id="ARBA00004651"/>
    </source>
</evidence>
<keyword evidence="6" id="KW-1003">Cell membrane</keyword>
<keyword evidence="7 17" id="KW-0812">Transmembrane</keyword>
<evidence type="ECO:0000256" key="7">
    <source>
        <dbReference type="ARBA" id="ARBA00022692"/>
    </source>
</evidence>
<evidence type="ECO:0000256" key="10">
    <source>
        <dbReference type="ARBA" id="ARBA00023002"/>
    </source>
</evidence>
<keyword evidence="11 17" id="KW-0472">Membrane</keyword>
<evidence type="ECO:0000256" key="11">
    <source>
        <dbReference type="ARBA" id="ARBA00023136"/>
    </source>
</evidence>
<evidence type="ECO:0000256" key="14">
    <source>
        <dbReference type="ARBA" id="ARBA00030211"/>
    </source>
</evidence>
<dbReference type="InterPro" id="IPR014210">
    <property type="entry name" value="Cyt_o_ubiqinol_oxidase_su4"/>
</dbReference>
<keyword evidence="19" id="KW-1185">Reference proteome</keyword>
<proteinExistence type="inferred from homology"/>
<comment type="subunit">
    <text evidence="3">Heterooctamer of two A chains, two B chains, two C chains and two D chains.</text>
</comment>
<feature type="transmembrane region" description="Helical" evidence="17">
    <location>
        <begin position="43"/>
        <end position="64"/>
    </location>
</feature>
<dbReference type="RefSeq" id="WP_213983293.1">
    <property type="nucleotide sequence ID" value="NZ_JAFMNX010000001.1"/>
</dbReference>
<dbReference type="EMBL" id="JAFMNX010000001">
    <property type="protein sequence ID" value="MBS9719678.1"/>
    <property type="molecule type" value="Genomic_DNA"/>
</dbReference>
<dbReference type="NCBIfam" id="TIGR02847">
    <property type="entry name" value="CyoD"/>
    <property type="match status" value="1"/>
</dbReference>
<keyword evidence="10" id="KW-0560">Oxidoreductase</keyword>
<dbReference type="PANTHER" id="PTHR36835">
    <property type="entry name" value="CYTOCHROME BO(3) UBIQUINOL OXIDASE SUBUNIT 4"/>
    <property type="match status" value="1"/>
</dbReference>
<organism evidence="18 19">
    <name type="scientific">Tianweitania aestuarii</name>
    <dbReference type="NCBI Taxonomy" id="2814886"/>
    <lineage>
        <taxon>Bacteria</taxon>
        <taxon>Pseudomonadati</taxon>
        <taxon>Pseudomonadota</taxon>
        <taxon>Alphaproteobacteria</taxon>
        <taxon>Hyphomicrobiales</taxon>
        <taxon>Phyllobacteriaceae</taxon>
        <taxon>Tianweitania</taxon>
    </lineage>
</organism>
<evidence type="ECO:0000256" key="3">
    <source>
        <dbReference type="ARBA" id="ARBA00011700"/>
    </source>
</evidence>
<evidence type="ECO:0000313" key="18">
    <source>
        <dbReference type="EMBL" id="MBS9719678.1"/>
    </source>
</evidence>
<evidence type="ECO:0000256" key="4">
    <source>
        <dbReference type="ARBA" id="ARBA00014689"/>
    </source>
</evidence>
<evidence type="ECO:0000256" key="9">
    <source>
        <dbReference type="ARBA" id="ARBA00022989"/>
    </source>
</evidence>
<evidence type="ECO:0000256" key="15">
    <source>
        <dbReference type="ARBA" id="ARBA00031887"/>
    </source>
</evidence>
<evidence type="ECO:0000256" key="13">
    <source>
        <dbReference type="ARBA" id="ARBA00030071"/>
    </source>
</evidence>
<evidence type="ECO:0000256" key="16">
    <source>
        <dbReference type="ARBA" id="ARBA00032185"/>
    </source>
</evidence>
<keyword evidence="8" id="KW-0249">Electron transport</keyword>
<comment type="subcellular location">
    <subcellularLocation>
        <location evidence="1">Cell membrane</location>
        <topology evidence="1">Multi-pass membrane protein</topology>
    </subcellularLocation>
</comment>
<dbReference type="InterPro" id="IPR005171">
    <property type="entry name" value="Cyt_c_oxidase_su4_prok"/>
</dbReference>
<keyword evidence="5" id="KW-0813">Transport</keyword>
<comment type="caution">
    <text evidence="18">The sequence shown here is derived from an EMBL/GenBank/DDBJ whole genome shotgun (WGS) entry which is preliminary data.</text>
</comment>
<reference evidence="18 19" key="1">
    <citation type="submission" date="2021-03" db="EMBL/GenBank/DDBJ databases">
        <title>Tianweitania aestuarii sp. nov., isolated from a tidal flat.</title>
        <authorList>
            <person name="Park S."/>
            <person name="Yoon J.-H."/>
        </authorList>
    </citation>
    <scope>NUCLEOTIDE SEQUENCE [LARGE SCALE GENOMIC DNA]</scope>
    <source>
        <strain evidence="18 19">BSSL-BM11</strain>
    </source>
</reference>